<name>A0ABT6MKH0_9NOCA</name>
<feature type="compositionally biased region" description="Polar residues" evidence="1">
    <location>
        <begin position="151"/>
        <end position="162"/>
    </location>
</feature>
<proteinExistence type="predicted"/>
<evidence type="ECO:0000313" key="2">
    <source>
        <dbReference type="EMBL" id="MDH6284813.1"/>
    </source>
</evidence>
<dbReference type="RefSeq" id="WP_280764002.1">
    <property type="nucleotide sequence ID" value="NZ_JARXVC010000028.1"/>
</dbReference>
<feature type="region of interest" description="Disordered" evidence="1">
    <location>
        <begin position="151"/>
        <end position="187"/>
    </location>
</feature>
<dbReference type="Proteomes" id="UP001160334">
    <property type="component" value="Unassembled WGS sequence"/>
</dbReference>
<accession>A0ABT6MKH0</accession>
<evidence type="ECO:0000313" key="3">
    <source>
        <dbReference type="Proteomes" id="UP001160334"/>
    </source>
</evidence>
<keyword evidence="3" id="KW-1185">Reference proteome</keyword>
<comment type="caution">
    <text evidence="2">The sequence shown here is derived from an EMBL/GenBank/DDBJ whole genome shotgun (WGS) entry which is preliminary data.</text>
</comment>
<dbReference type="EMBL" id="JARXVC010000028">
    <property type="protein sequence ID" value="MDH6284813.1"/>
    <property type="molecule type" value="Genomic_DNA"/>
</dbReference>
<evidence type="ECO:0000256" key="1">
    <source>
        <dbReference type="SAM" id="MobiDB-lite"/>
    </source>
</evidence>
<feature type="compositionally biased region" description="Basic and acidic residues" evidence="1">
    <location>
        <begin position="164"/>
        <end position="175"/>
    </location>
</feature>
<organism evidence="2 3">
    <name type="scientific">Prescottella agglutinans</name>
    <dbReference type="NCBI Taxonomy" id="1644129"/>
    <lineage>
        <taxon>Bacteria</taxon>
        <taxon>Bacillati</taxon>
        <taxon>Actinomycetota</taxon>
        <taxon>Actinomycetes</taxon>
        <taxon>Mycobacteriales</taxon>
        <taxon>Nocardiaceae</taxon>
        <taxon>Prescottella</taxon>
    </lineage>
</organism>
<reference evidence="2 3" key="1">
    <citation type="submission" date="2023-04" db="EMBL/GenBank/DDBJ databases">
        <title>Forest soil microbial communities from Buena Vista Peninsula, Colon Province, Panama.</title>
        <authorList>
            <person name="Bouskill N."/>
        </authorList>
    </citation>
    <scope>NUCLEOTIDE SEQUENCE [LARGE SCALE GENOMIC DNA]</scope>
    <source>
        <strain evidence="2 3">CFH S0262</strain>
    </source>
</reference>
<sequence>MESEWVQRAGIAQIHIPFTDDLIADGSRDQEVINHAADSSRLQGGSLVAAGGWCAPSETLYELGGILADANAGLVSLPEVQAKRGRLRFTEGPDFTAIYNATGFMQTEAQAIAGSGFTKPTGEAVPGTEKPFYRVPCQNFDEKRAETRVSVSSRGSCRTTPTGVDRRGCRARPDRALPQGQCPQHQADGRRVRCGDQRRARCVGDHVGLECDDIQLTDYRYLNRTPDKMTLEVLAPTWLKAVFRSDLAQRAGLTPDEGYKITDQQIDAWFAARNAKAQWVYDWQDAFTGVSGGFGGATAITTWPDTVDLLIYAAGTFVRARGEVINLEGIYDSTNLKVNDFHRLFVEEKLLVIRRRWKARRLTIPLALNCATGIARELDGDGKIVPATP</sequence>
<gene>
    <name evidence="2" type="ORF">M2280_006076</name>
</gene>
<dbReference type="NCBIfam" id="NF033847">
    <property type="entry name" value="MCP_Sipho"/>
    <property type="match status" value="2"/>
</dbReference>
<dbReference type="InterPro" id="IPR047790">
    <property type="entry name" value="MCP_Sipho"/>
</dbReference>
<protein>
    <submittedName>
        <fullName evidence="2">Uncharacterized protein</fullName>
    </submittedName>
</protein>